<evidence type="ECO:0000256" key="3">
    <source>
        <dbReference type="ARBA" id="ARBA00022679"/>
    </source>
</evidence>
<proteinExistence type="inferred from homology"/>
<dbReference type="AlphaFoldDB" id="A0A6I1DWC2"/>
<dbReference type="Gene3D" id="3.90.550.10">
    <property type="entry name" value="Spore Coat Polysaccharide Biosynthesis Protein SpsA, Chain A"/>
    <property type="match status" value="1"/>
</dbReference>
<evidence type="ECO:0000259" key="5">
    <source>
        <dbReference type="Pfam" id="PF00535"/>
    </source>
</evidence>
<feature type="domain" description="Glycosyltransferase 2-like" evidence="5">
    <location>
        <begin position="9"/>
        <end position="171"/>
    </location>
</feature>
<dbReference type="RefSeq" id="WP_152132006.1">
    <property type="nucleotide sequence ID" value="NZ_WELG01000002.1"/>
</dbReference>
<dbReference type="PANTHER" id="PTHR43685">
    <property type="entry name" value="GLYCOSYLTRANSFERASE"/>
    <property type="match status" value="1"/>
</dbReference>
<evidence type="ECO:0000256" key="2">
    <source>
        <dbReference type="ARBA" id="ARBA00022676"/>
    </source>
</evidence>
<name>A0A6I1DWC2_9FLAO</name>
<sequence length="266" mass="30830">MGRTSDIVVLIPHYNNFQGLLNSIKSIQENILIDVLIVDDGSTTNHIDENLLVLSKPDFVELDFIYLEQNKGIEHVLNLGLDKIKANTKYNYVARLDCGDLSQPNRLQIQKDYLDSNEEVGIVGSFVKFFDTDGNYVYNLEMPIDHGKIMRLMYVNAMFIHPTIMFKSKVLTKVGHYPTNYPAAEDYAFFFEILQHFKGGNIDEYLVHCELNPFGISMSRRKTQVRSRLRLILRYFKLGIYPIYGLIRNSIIYILPNSFILFLKKI</sequence>
<accession>A0A6I1DWC2</accession>
<dbReference type="InterPro" id="IPR050834">
    <property type="entry name" value="Glycosyltransf_2"/>
</dbReference>
<dbReference type="Proteomes" id="UP000429785">
    <property type="component" value="Unassembled WGS sequence"/>
</dbReference>
<protein>
    <submittedName>
        <fullName evidence="6">Glycosyltransferase</fullName>
    </submittedName>
</protein>
<evidence type="ECO:0000256" key="4">
    <source>
        <dbReference type="SAM" id="Phobius"/>
    </source>
</evidence>
<keyword evidence="2" id="KW-0328">Glycosyltransferase</keyword>
<keyword evidence="4" id="KW-0812">Transmembrane</keyword>
<dbReference type="OrthoDB" id="9815829at2"/>
<dbReference type="EMBL" id="WELG01000002">
    <property type="protein sequence ID" value="KAB7528669.1"/>
    <property type="molecule type" value="Genomic_DNA"/>
</dbReference>
<dbReference type="Pfam" id="PF00535">
    <property type="entry name" value="Glycos_transf_2"/>
    <property type="match status" value="1"/>
</dbReference>
<organism evidence="6 7">
    <name type="scientific">Flagellimonas olearia</name>
    <dbReference type="NCBI Taxonomy" id="552546"/>
    <lineage>
        <taxon>Bacteria</taxon>
        <taxon>Pseudomonadati</taxon>
        <taxon>Bacteroidota</taxon>
        <taxon>Flavobacteriia</taxon>
        <taxon>Flavobacteriales</taxon>
        <taxon>Flavobacteriaceae</taxon>
        <taxon>Flagellimonas</taxon>
    </lineage>
</organism>
<evidence type="ECO:0000256" key="1">
    <source>
        <dbReference type="ARBA" id="ARBA00006739"/>
    </source>
</evidence>
<comment type="similarity">
    <text evidence="1">Belongs to the glycosyltransferase 2 family.</text>
</comment>
<dbReference type="GO" id="GO:0016757">
    <property type="term" value="F:glycosyltransferase activity"/>
    <property type="evidence" value="ECO:0007669"/>
    <property type="project" value="UniProtKB-KW"/>
</dbReference>
<evidence type="ECO:0000313" key="6">
    <source>
        <dbReference type="EMBL" id="KAB7528669.1"/>
    </source>
</evidence>
<keyword evidence="4" id="KW-1133">Transmembrane helix</keyword>
<gene>
    <name evidence="6" type="ORF">F8C76_12470</name>
</gene>
<dbReference type="InterPro" id="IPR001173">
    <property type="entry name" value="Glyco_trans_2-like"/>
</dbReference>
<keyword evidence="4" id="KW-0472">Membrane</keyword>
<dbReference type="SUPFAM" id="SSF53448">
    <property type="entry name" value="Nucleotide-diphospho-sugar transferases"/>
    <property type="match status" value="1"/>
</dbReference>
<dbReference type="PANTHER" id="PTHR43685:SF5">
    <property type="entry name" value="GLYCOSYLTRANSFERASE EPSE-RELATED"/>
    <property type="match status" value="1"/>
</dbReference>
<dbReference type="InterPro" id="IPR029044">
    <property type="entry name" value="Nucleotide-diphossugar_trans"/>
</dbReference>
<feature type="transmembrane region" description="Helical" evidence="4">
    <location>
        <begin position="241"/>
        <end position="263"/>
    </location>
</feature>
<keyword evidence="3 6" id="KW-0808">Transferase</keyword>
<reference evidence="6 7" key="1">
    <citation type="submission" date="2019-10" db="EMBL/GenBank/DDBJ databases">
        <title>Muricauda olearia CL-SS4 JCM15563 genome.</title>
        <authorList>
            <person name="Liu L."/>
        </authorList>
    </citation>
    <scope>NUCLEOTIDE SEQUENCE [LARGE SCALE GENOMIC DNA]</scope>
    <source>
        <strain evidence="6 7">CL-SS4</strain>
    </source>
</reference>
<evidence type="ECO:0000313" key="7">
    <source>
        <dbReference type="Proteomes" id="UP000429785"/>
    </source>
</evidence>
<comment type="caution">
    <text evidence="6">The sequence shown here is derived from an EMBL/GenBank/DDBJ whole genome shotgun (WGS) entry which is preliminary data.</text>
</comment>